<gene>
    <name evidence="4" type="ORF">A8950_0285</name>
</gene>
<name>A0A4R6WSR2_9PROT</name>
<dbReference type="InterPro" id="IPR029753">
    <property type="entry name" value="D-isomer_DH_CS"/>
</dbReference>
<dbReference type="OrthoDB" id="9787219at2"/>
<feature type="domain" description="D-isomer specific 2-hydroxyacid dehydrogenase NAD-binding" evidence="3">
    <location>
        <begin position="106"/>
        <end position="278"/>
    </location>
</feature>
<dbReference type="InterPro" id="IPR036291">
    <property type="entry name" value="NAD(P)-bd_dom_sf"/>
</dbReference>
<dbReference type="EMBL" id="SNYW01000002">
    <property type="protein sequence ID" value="TDQ85498.1"/>
    <property type="molecule type" value="Genomic_DNA"/>
</dbReference>
<keyword evidence="4" id="KW-0670">Pyruvate</keyword>
<dbReference type="GO" id="GO:0016616">
    <property type="term" value="F:oxidoreductase activity, acting on the CH-OH group of donors, NAD or NADP as acceptor"/>
    <property type="evidence" value="ECO:0007669"/>
    <property type="project" value="UniProtKB-ARBA"/>
</dbReference>
<evidence type="ECO:0000256" key="2">
    <source>
        <dbReference type="ARBA" id="ARBA00023027"/>
    </source>
</evidence>
<dbReference type="SUPFAM" id="SSF51735">
    <property type="entry name" value="NAD(P)-binding Rossmann-fold domains"/>
    <property type="match status" value="1"/>
</dbReference>
<dbReference type="PROSITE" id="PS00671">
    <property type="entry name" value="D_2_HYDROXYACID_DH_3"/>
    <property type="match status" value="1"/>
</dbReference>
<comment type="caution">
    <text evidence="4">The sequence shown here is derived from an EMBL/GenBank/DDBJ whole genome shotgun (WGS) entry which is preliminary data.</text>
</comment>
<dbReference type="Proteomes" id="UP000295783">
    <property type="component" value="Unassembled WGS sequence"/>
</dbReference>
<protein>
    <submittedName>
        <fullName evidence="4">Glyoxylate/hydroxypyruvate reductase A</fullName>
    </submittedName>
</protein>
<dbReference type="Pfam" id="PF02826">
    <property type="entry name" value="2-Hacid_dh_C"/>
    <property type="match status" value="1"/>
</dbReference>
<evidence type="ECO:0000259" key="3">
    <source>
        <dbReference type="Pfam" id="PF02826"/>
    </source>
</evidence>
<proteinExistence type="predicted"/>
<keyword evidence="1" id="KW-0560">Oxidoreductase</keyword>
<sequence length="313" mass="34093">MTPPPTPLLFAGAEEYNAIWARAAAAVPEIDLVFHRPGIDVTPFEYLMMWRPVPGLIAAMPRLKALFSFGAGIERLLAHPEIPADLPIVRMVEPGLTEGMAQYVLWQVLRHHRRIWELEAAEAEARWAPHLYPPAWERKVGILGLGHLGAASAGLLALMGFPLRGWSRSRKEVPGVESFAGGAELPAFLSGLDILVCLLPLTAETRGILNRDLFAQLAPGACLVNAGRGGHLVEADLIPALDSGQLAAASLDVFATEPLPADHPFWAHPRITMTPHNASDTDPVTGLREVARQIKAHRRGEPLRHVAERARGY</sequence>
<dbReference type="Gene3D" id="3.40.50.720">
    <property type="entry name" value="NAD(P)-binding Rossmann-like Domain"/>
    <property type="match status" value="2"/>
</dbReference>
<dbReference type="RefSeq" id="WP_133611717.1">
    <property type="nucleotide sequence ID" value="NZ_SNYW01000002.1"/>
</dbReference>
<evidence type="ECO:0000256" key="1">
    <source>
        <dbReference type="ARBA" id="ARBA00023002"/>
    </source>
</evidence>
<dbReference type="GO" id="GO:0051287">
    <property type="term" value="F:NAD binding"/>
    <property type="evidence" value="ECO:0007669"/>
    <property type="project" value="InterPro"/>
</dbReference>
<keyword evidence="2" id="KW-0520">NAD</keyword>
<dbReference type="InterPro" id="IPR006140">
    <property type="entry name" value="D-isomer_DH_NAD-bd"/>
</dbReference>
<dbReference type="PANTHER" id="PTHR43333:SF1">
    <property type="entry name" value="D-ISOMER SPECIFIC 2-HYDROXYACID DEHYDROGENASE NAD-BINDING DOMAIN-CONTAINING PROTEIN"/>
    <property type="match status" value="1"/>
</dbReference>
<organism evidence="4 5">
    <name type="scientific">Dongia mobilis</name>
    <dbReference type="NCBI Taxonomy" id="578943"/>
    <lineage>
        <taxon>Bacteria</taxon>
        <taxon>Pseudomonadati</taxon>
        <taxon>Pseudomonadota</taxon>
        <taxon>Alphaproteobacteria</taxon>
        <taxon>Rhodospirillales</taxon>
        <taxon>Dongiaceae</taxon>
        <taxon>Dongia</taxon>
    </lineage>
</organism>
<dbReference type="AlphaFoldDB" id="A0A4R6WSR2"/>
<evidence type="ECO:0000313" key="4">
    <source>
        <dbReference type="EMBL" id="TDQ85498.1"/>
    </source>
</evidence>
<reference evidence="4 5" key="1">
    <citation type="submission" date="2019-03" db="EMBL/GenBank/DDBJ databases">
        <title>Genomic Encyclopedia of Type Strains, Phase III (KMG-III): the genomes of soil and plant-associated and newly described type strains.</title>
        <authorList>
            <person name="Whitman W."/>
        </authorList>
    </citation>
    <scope>NUCLEOTIDE SEQUENCE [LARGE SCALE GENOMIC DNA]</scope>
    <source>
        <strain evidence="4 5">CGMCC 1.7660</strain>
    </source>
</reference>
<dbReference type="CDD" id="cd12164">
    <property type="entry name" value="GDH_like_2"/>
    <property type="match status" value="1"/>
</dbReference>
<dbReference type="PANTHER" id="PTHR43333">
    <property type="entry name" value="2-HACID_DH_C DOMAIN-CONTAINING PROTEIN"/>
    <property type="match status" value="1"/>
</dbReference>
<keyword evidence="5" id="KW-1185">Reference proteome</keyword>
<accession>A0A4R6WSR2</accession>
<evidence type="ECO:0000313" key="5">
    <source>
        <dbReference type="Proteomes" id="UP000295783"/>
    </source>
</evidence>